<name>A0A2X4X074_9NOCA</name>
<dbReference type="AlphaFoldDB" id="A0A2X4X074"/>
<evidence type="ECO:0000259" key="1">
    <source>
        <dbReference type="Pfam" id="PF02470"/>
    </source>
</evidence>
<dbReference type="NCBIfam" id="TIGR00996">
    <property type="entry name" value="Mtu_fam_mce"/>
    <property type="match status" value="1"/>
</dbReference>
<dbReference type="GO" id="GO:0051701">
    <property type="term" value="P:biological process involved in interaction with host"/>
    <property type="evidence" value="ECO:0007669"/>
    <property type="project" value="TreeGrafter"/>
</dbReference>
<dbReference type="GO" id="GO:0005576">
    <property type="term" value="C:extracellular region"/>
    <property type="evidence" value="ECO:0007669"/>
    <property type="project" value="TreeGrafter"/>
</dbReference>
<feature type="domain" description="Mce/MlaD" evidence="1">
    <location>
        <begin position="39"/>
        <end position="114"/>
    </location>
</feature>
<sequence>MSATTGPALRLGAFCIVGIVAAVVVGNTLDQPVVGSTRGYSAEFTDVEGLTPGSDVTLAGVRVGKVAEVDFAPQEDGSSRALVRFYVESDQQLTSDVTAKVNYGDMIGVRYVALHLPADTTGRFLEEGATIPLERTAPPVDLTALVNGFKPLFEAIDPAQINTLAVSVVEAFQGQGGTLESLLLHIASVSADVVEQEQVFNEVIGNLEQLVTVVDRRNDEVASLISGMAAVSQALAGDSTRLAALVDRGSSAVRATAALMSGAVTPLDTAVTDLRVMTDAWIPQTENFDRAMAELPGLADSINRIGDYGGWLNLYMCNFTVLSGDFETNLLGTRYSEVCR</sequence>
<gene>
    <name evidence="3" type="ORF">NCTC10994_02310</name>
</gene>
<protein>
    <submittedName>
        <fullName evidence="3">Mce family protein</fullName>
    </submittedName>
</protein>
<dbReference type="InterPro" id="IPR024516">
    <property type="entry name" value="Mce_C"/>
</dbReference>
<dbReference type="PANTHER" id="PTHR33371">
    <property type="entry name" value="INTERMEMBRANE PHOSPHOLIPID TRANSPORT SYSTEM BINDING PROTEIN MLAD-RELATED"/>
    <property type="match status" value="1"/>
</dbReference>
<dbReference type="KEGG" id="rcr:NCTC10994_02310"/>
<evidence type="ECO:0000313" key="3">
    <source>
        <dbReference type="EMBL" id="SQI32715.1"/>
    </source>
</evidence>
<dbReference type="RefSeq" id="WP_072704907.1">
    <property type="nucleotide sequence ID" value="NZ_JAFBBL010000001.1"/>
</dbReference>
<feature type="domain" description="Mammalian cell entry C-terminal" evidence="2">
    <location>
        <begin position="123"/>
        <end position="279"/>
    </location>
</feature>
<dbReference type="STRING" id="1219011.GCA_001895045_04087"/>
<dbReference type="Proteomes" id="UP000249091">
    <property type="component" value="Chromosome 1"/>
</dbReference>
<keyword evidence="4" id="KW-1185">Reference proteome</keyword>
<dbReference type="InterPro" id="IPR052336">
    <property type="entry name" value="MlaD_Phospholipid_Transporter"/>
</dbReference>
<reference evidence="3 4" key="1">
    <citation type="submission" date="2018-06" db="EMBL/GenBank/DDBJ databases">
        <authorList>
            <consortium name="Pathogen Informatics"/>
            <person name="Doyle S."/>
        </authorList>
    </citation>
    <scope>NUCLEOTIDE SEQUENCE [LARGE SCALE GENOMIC DNA]</scope>
    <source>
        <strain evidence="3 4">NCTC10994</strain>
    </source>
</reference>
<dbReference type="InterPro" id="IPR003399">
    <property type="entry name" value="Mce/MlaD"/>
</dbReference>
<evidence type="ECO:0000313" key="4">
    <source>
        <dbReference type="Proteomes" id="UP000249091"/>
    </source>
</evidence>
<dbReference type="Pfam" id="PF02470">
    <property type="entry name" value="MlaD"/>
    <property type="match status" value="1"/>
</dbReference>
<organism evidence="3 4">
    <name type="scientific">Rhodococcus coprophilus</name>
    <dbReference type="NCBI Taxonomy" id="38310"/>
    <lineage>
        <taxon>Bacteria</taxon>
        <taxon>Bacillati</taxon>
        <taxon>Actinomycetota</taxon>
        <taxon>Actinomycetes</taxon>
        <taxon>Mycobacteriales</taxon>
        <taxon>Nocardiaceae</taxon>
        <taxon>Rhodococcus</taxon>
    </lineage>
</organism>
<accession>A0A2X4X074</accession>
<evidence type="ECO:0000259" key="2">
    <source>
        <dbReference type="Pfam" id="PF11887"/>
    </source>
</evidence>
<proteinExistence type="predicted"/>
<dbReference type="Pfam" id="PF11887">
    <property type="entry name" value="Mce4_CUP1"/>
    <property type="match status" value="1"/>
</dbReference>
<dbReference type="InterPro" id="IPR005693">
    <property type="entry name" value="Mce"/>
</dbReference>
<dbReference type="PANTHER" id="PTHR33371:SF17">
    <property type="entry name" value="MCE-FAMILY PROTEIN MCE1B"/>
    <property type="match status" value="1"/>
</dbReference>
<dbReference type="EMBL" id="LS483468">
    <property type="protein sequence ID" value="SQI32715.1"/>
    <property type="molecule type" value="Genomic_DNA"/>
</dbReference>